<feature type="transmembrane region" description="Helical" evidence="7">
    <location>
        <begin position="20"/>
        <end position="37"/>
    </location>
</feature>
<dbReference type="PANTHER" id="PTHR32309">
    <property type="entry name" value="TYROSINE-PROTEIN KINASE"/>
    <property type="match status" value="1"/>
</dbReference>
<evidence type="ECO:0000259" key="8">
    <source>
        <dbReference type="Pfam" id="PF02706"/>
    </source>
</evidence>
<keyword evidence="6" id="KW-0175">Coiled coil</keyword>
<reference evidence="10 11" key="1">
    <citation type="journal article" date="2014" name="ISME J.">
        <title>Candidatus Competibacter-lineage genomes retrieved from metagenomes reveal functional metabolic diversity.</title>
        <authorList>
            <person name="McIlroy S.J."/>
            <person name="Albertsen M."/>
            <person name="Andresen E.K."/>
            <person name="Saunders A.M."/>
            <person name="Kristiansen R."/>
            <person name="Stokholm-Bjerregaard M."/>
            <person name="Nielsen K.L."/>
            <person name="Nielsen P.H."/>
        </authorList>
    </citation>
    <scope>NUCLEOTIDE SEQUENCE [LARGE SCALE GENOMIC DNA]</scope>
    <source>
        <strain evidence="10 11">Run_B_J11</strain>
    </source>
</reference>
<gene>
    <name evidence="10" type="ORF">BN874_610025</name>
</gene>
<evidence type="ECO:0000256" key="7">
    <source>
        <dbReference type="SAM" id="Phobius"/>
    </source>
</evidence>
<dbReference type="GO" id="GO:0005886">
    <property type="term" value="C:plasma membrane"/>
    <property type="evidence" value="ECO:0007669"/>
    <property type="project" value="UniProtKB-SubCell"/>
</dbReference>
<evidence type="ECO:0000313" key="11">
    <source>
        <dbReference type="Proteomes" id="UP000019184"/>
    </source>
</evidence>
<keyword evidence="2" id="KW-1003">Cell membrane</keyword>
<evidence type="ECO:0000256" key="5">
    <source>
        <dbReference type="ARBA" id="ARBA00023136"/>
    </source>
</evidence>
<dbReference type="InterPro" id="IPR050445">
    <property type="entry name" value="Bact_polysacc_biosynth/exp"/>
</dbReference>
<feature type="domain" description="Tyrosine-protein kinase G-rich" evidence="9">
    <location>
        <begin position="387"/>
        <end position="462"/>
    </location>
</feature>
<evidence type="ECO:0000259" key="9">
    <source>
        <dbReference type="Pfam" id="PF13807"/>
    </source>
</evidence>
<proteinExistence type="predicted"/>
<accession>A0A7U7GEU6</accession>
<dbReference type="GO" id="GO:0004713">
    <property type="term" value="F:protein tyrosine kinase activity"/>
    <property type="evidence" value="ECO:0007669"/>
    <property type="project" value="TreeGrafter"/>
</dbReference>
<dbReference type="Pfam" id="PF13807">
    <property type="entry name" value="GNVR"/>
    <property type="match status" value="1"/>
</dbReference>
<dbReference type="OrthoDB" id="9795292at2"/>
<sequence>MNEIIEQLLGYLRGIWRNRWYALGCAWLVCLIGWVVVHKLPDQYEASARVFVDTQSVLRPLLQGLAVNVNPDAQIGLVTRTLLSRPNLEKIARLTDLDIQAKDPDALDQKLNGLQKKIRLGASGRENLYSVAYQDRNPELAKKVVQAVVTVFAENLLGDTRLDTDTAQRFLDKQIAEYEDRLAEAEDRVKEFKRKNVALMGAEGQSYFSRMQQATTELEAARLELTQAENRRNSLLQQIGGEEPTFGIGPQPGSDPRKAATALPIDTRIQNLEKMLDELLIKYTEKHPDVIIIKQTMLDLKKQRDEELAQYAASAASTASSSDNNTSSFGPQGVDANPVYQQLKIALGQEEANIASLQARVAAFDRRVKELQGQVDTVPQIEADLAGLNRDYAVNRRKFEDLLTRRESAKMSQQIEQTSQDVRFKIIDPPRVPLQPSGPNRPLLMSMVLGAGLAVGVALAFLISQLWPTFDTRRSLMQLTNVPVFGSVSAVLSMADVRRERLLVVAYASLGGMLLVAYAGLLVVETVGLQWPF</sequence>
<dbReference type="AlphaFoldDB" id="A0A7U7GEU6"/>
<keyword evidence="3 7" id="KW-0812">Transmembrane</keyword>
<evidence type="ECO:0000256" key="6">
    <source>
        <dbReference type="SAM" id="Coils"/>
    </source>
</evidence>
<dbReference type="Pfam" id="PF02706">
    <property type="entry name" value="Wzz"/>
    <property type="match status" value="1"/>
</dbReference>
<keyword evidence="5 7" id="KW-0472">Membrane</keyword>
<comment type="subcellular location">
    <subcellularLocation>
        <location evidence="1">Cell membrane</location>
        <topology evidence="1">Multi-pass membrane protein</topology>
    </subcellularLocation>
</comment>
<dbReference type="RefSeq" id="WP_034435528.1">
    <property type="nucleotide sequence ID" value="NZ_CBTK010000278.1"/>
</dbReference>
<dbReference type="Proteomes" id="UP000019184">
    <property type="component" value="Unassembled WGS sequence"/>
</dbReference>
<dbReference type="InterPro" id="IPR014345">
    <property type="entry name" value="XrtA_polysacc_chain"/>
</dbReference>
<dbReference type="NCBIfam" id="TIGR03007">
    <property type="entry name" value="pepcterm_ChnLen"/>
    <property type="match status" value="1"/>
</dbReference>
<feature type="transmembrane region" description="Helical" evidence="7">
    <location>
        <begin position="443"/>
        <end position="463"/>
    </location>
</feature>
<keyword evidence="4 7" id="KW-1133">Transmembrane helix</keyword>
<evidence type="ECO:0000256" key="4">
    <source>
        <dbReference type="ARBA" id="ARBA00022989"/>
    </source>
</evidence>
<dbReference type="PANTHER" id="PTHR32309:SF13">
    <property type="entry name" value="FERRIC ENTEROBACTIN TRANSPORT PROTEIN FEPE"/>
    <property type="match status" value="1"/>
</dbReference>
<comment type="caution">
    <text evidence="10">The sequence shown here is derived from an EMBL/GenBank/DDBJ whole genome shotgun (WGS) entry which is preliminary data.</text>
</comment>
<protein>
    <submittedName>
        <fullName evidence="10">Polysaccharide chain length determinant protein</fullName>
    </submittedName>
</protein>
<dbReference type="InterPro" id="IPR003856">
    <property type="entry name" value="LPS_length_determ_N"/>
</dbReference>
<evidence type="ECO:0000256" key="3">
    <source>
        <dbReference type="ARBA" id="ARBA00022692"/>
    </source>
</evidence>
<dbReference type="EMBL" id="CBTK010000278">
    <property type="protein sequence ID" value="CDH46814.1"/>
    <property type="molecule type" value="Genomic_DNA"/>
</dbReference>
<feature type="coiled-coil region" evidence="6">
    <location>
        <begin position="168"/>
        <end position="238"/>
    </location>
</feature>
<feature type="coiled-coil region" evidence="6">
    <location>
        <begin position="340"/>
        <end position="374"/>
    </location>
</feature>
<name>A0A7U7GEU6_9GAMM</name>
<evidence type="ECO:0000256" key="1">
    <source>
        <dbReference type="ARBA" id="ARBA00004651"/>
    </source>
</evidence>
<evidence type="ECO:0000313" key="10">
    <source>
        <dbReference type="EMBL" id="CDH46814.1"/>
    </source>
</evidence>
<feature type="domain" description="Polysaccharide chain length determinant N-terminal" evidence="8">
    <location>
        <begin position="8"/>
        <end position="91"/>
    </location>
</feature>
<feature type="transmembrane region" description="Helical" evidence="7">
    <location>
        <begin position="502"/>
        <end position="524"/>
    </location>
</feature>
<evidence type="ECO:0000256" key="2">
    <source>
        <dbReference type="ARBA" id="ARBA00022475"/>
    </source>
</evidence>
<organism evidence="10 11">
    <name type="scientific">Candidatus Contendobacter odensis Run_B_J11</name>
    <dbReference type="NCBI Taxonomy" id="1400861"/>
    <lineage>
        <taxon>Bacteria</taxon>
        <taxon>Pseudomonadati</taxon>
        <taxon>Pseudomonadota</taxon>
        <taxon>Gammaproteobacteria</taxon>
        <taxon>Candidatus Competibacteraceae</taxon>
        <taxon>Candidatus Contendibacter</taxon>
    </lineage>
</organism>
<dbReference type="InterPro" id="IPR032807">
    <property type="entry name" value="GNVR"/>
</dbReference>
<keyword evidence="11" id="KW-1185">Reference proteome</keyword>